<accession>A0ABS5BX46</accession>
<keyword evidence="1" id="KW-1003">Cell membrane</keyword>
<evidence type="ECO:0000256" key="3">
    <source>
        <dbReference type="ARBA" id="ARBA00022989"/>
    </source>
</evidence>
<evidence type="ECO:0000256" key="5">
    <source>
        <dbReference type="SAM" id="Phobius"/>
    </source>
</evidence>
<dbReference type="PIRSF" id="PIRSF036466">
    <property type="entry name" value="UCP036466"/>
    <property type="match status" value="1"/>
</dbReference>
<keyword evidence="7" id="KW-1185">Reference proteome</keyword>
<evidence type="ECO:0000256" key="2">
    <source>
        <dbReference type="ARBA" id="ARBA00022692"/>
    </source>
</evidence>
<dbReference type="EMBL" id="JAGKQQ010000001">
    <property type="protein sequence ID" value="MBP3958321.1"/>
    <property type="molecule type" value="Genomic_DNA"/>
</dbReference>
<reference evidence="6 7" key="1">
    <citation type="submission" date="2021-04" db="EMBL/GenBank/DDBJ databases">
        <authorList>
            <person name="Ivanova A."/>
        </authorList>
    </citation>
    <scope>NUCLEOTIDE SEQUENCE [LARGE SCALE GENOMIC DNA]</scope>
    <source>
        <strain evidence="6 7">G18</strain>
    </source>
</reference>
<feature type="transmembrane region" description="Helical" evidence="5">
    <location>
        <begin position="29"/>
        <end position="49"/>
    </location>
</feature>
<organism evidence="6 7">
    <name type="scientific">Gemmata palustris</name>
    <dbReference type="NCBI Taxonomy" id="2822762"/>
    <lineage>
        <taxon>Bacteria</taxon>
        <taxon>Pseudomonadati</taxon>
        <taxon>Planctomycetota</taxon>
        <taxon>Planctomycetia</taxon>
        <taxon>Gemmatales</taxon>
        <taxon>Gemmataceae</taxon>
        <taxon>Gemmata</taxon>
    </lineage>
</organism>
<dbReference type="HAMAP" id="MF_01361">
    <property type="entry name" value="UPF0391"/>
    <property type="match status" value="1"/>
</dbReference>
<protein>
    <submittedName>
        <fullName evidence="6">DUF1328 domain-containing protein</fullName>
    </submittedName>
</protein>
<comment type="caution">
    <text evidence="6">The sequence shown here is derived from an EMBL/GenBank/DDBJ whole genome shotgun (WGS) entry which is preliminary data.</text>
</comment>
<dbReference type="Pfam" id="PF07043">
    <property type="entry name" value="DUF1328"/>
    <property type="match status" value="1"/>
</dbReference>
<dbReference type="RefSeq" id="WP_210658191.1">
    <property type="nucleotide sequence ID" value="NZ_JAGKQQ010000001.1"/>
</dbReference>
<gene>
    <name evidence="6" type="ORF">J8F10_23990</name>
</gene>
<evidence type="ECO:0000313" key="7">
    <source>
        <dbReference type="Proteomes" id="UP000676565"/>
    </source>
</evidence>
<evidence type="ECO:0000256" key="4">
    <source>
        <dbReference type="ARBA" id="ARBA00023136"/>
    </source>
</evidence>
<dbReference type="NCBIfam" id="NF010229">
    <property type="entry name" value="PRK13682.1-4"/>
    <property type="match status" value="1"/>
</dbReference>
<keyword evidence="4 5" id="KW-0472">Membrane</keyword>
<dbReference type="NCBIfam" id="NF010226">
    <property type="entry name" value="PRK13682.1-1"/>
    <property type="match status" value="1"/>
</dbReference>
<evidence type="ECO:0000313" key="6">
    <source>
        <dbReference type="EMBL" id="MBP3958321.1"/>
    </source>
</evidence>
<keyword evidence="2 5" id="KW-0812">Transmembrane</keyword>
<name>A0ABS5BX46_9BACT</name>
<evidence type="ECO:0000256" key="1">
    <source>
        <dbReference type="ARBA" id="ARBA00022475"/>
    </source>
</evidence>
<sequence length="56" mass="5898">MLRWAILFFIVAIIAAVFGFGGIAAEAEGIAKILLVIFLILAVVALIFGRKGPSVP</sequence>
<proteinExistence type="inferred from homology"/>
<dbReference type="InterPro" id="IPR009760">
    <property type="entry name" value="DUF1328"/>
</dbReference>
<dbReference type="Proteomes" id="UP000676565">
    <property type="component" value="Unassembled WGS sequence"/>
</dbReference>
<keyword evidence="3 5" id="KW-1133">Transmembrane helix</keyword>